<evidence type="ECO:0000259" key="1">
    <source>
        <dbReference type="SMART" id="SM00635"/>
    </source>
</evidence>
<reference evidence="3" key="1">
    <citation type="journal article" date="2019" name="Int. J. Syst. Evol. Microbiol.">
        <title>The Global Catalogue of Microorganisms (GCM) 10K type strain sequencing project: providing services to taxonomists for standard genome sequencing and annotation.</title>
        <authorList>
            <consortium name="The Broad Institute Genomics Platform"/>
            <consortium name="The Broad Institute Genome Sequencing Center for Infectious Disease"/>
            <person name="Wu L."/>
            <person name="Ma J."/>
        </authorList>
    </citation>
    <scope>NUCLEOTIDE SEQUENCE [LARGE SCALE GENOMIC DNA]</scope>
    <source>
        <strain evidence="3">JCM 32105</strain>
    </source>
</reference>
<dbReference type="SUPFAM" id="SSF49373">
    <property type="entry name" value="Invasin/intimin cell-adhesion fragments"/>
    <property type="match status" value="3"/>
</dbReference>
<dbReference type="SMART" id="SM00635">
    <property type="entry name" value="BID_2"/>
    <property type="match status" value="4"/>
</dbReference>
<name>A0ABP8N7X2_9BACT</name>
<organism evidence="2 3">
    <name type="scientific">Nemorincola caseinilytica</name>
    <dbReference type="NCBI Taxonomy" id="2054315"/>
    <lineage>
        <taxon>Bacteria</taxon>
        <taxon>Pseudomonadati</taxon>
        <taxon>Bacteroidota</taxon>
        <taxon>Chitinophagia</taxon>
        <taxon>Chitinophagales</taxon>
        <taxon>Chitinophagaceae</taxon>
        <taxon>Nemorincola</taxon>
    </lineage>
</organism>
<dbReference type="Gene3D" id="2.60.40.1080">
    <property type="match status" value="7"/>
</dbReference>
<dbReference type="Pfam" id="PF02368">
    <property type="entry name" value="Big_2"/>
    <property type="match status" value="2"/>
</dbReference>
<dbReference type="InterPro" id="IPR003343">
    <property type="entry name" value="Big_2"/>
</dbReference>
<comment type="caution">
    <text evidence="2">The sequence shown here is derived from an EMBL/GenBank/DDBJ whole genome shotgun (WGS) entry which is preliminary data.</text>
</comment>
<keyword evidence="3" id="KW-1185">Reference proteome</keyword>
<proteinExistence type="predicted"/>
<evidence type="ECO:0000313" key="2">
    <source>
        <dbReference type="EMBL" id="GAA4462850.1"/>
    </source>
</evidence>
<dbReference type="EMBL" id="BAABFA010000008">
    <property type="protein sequence ID" value="GAA4462850.1"/>
    <property type="molecule type" value="Genomic_DNA"/>
</dbReference>
<feature type="domain" description="BIG2" evidence="1">
    <location>
        <begin position="249"/>
        <end position="325"/>
    </location>
</feature>
<feature type="domain" description="BIG2" evidence="1">
    <location>
        <begin position="105"/>
        <end position="180"/>
    </location>
</feature>
<dbReference type="InterPro" id="IPR026444">
    <property type="entry name" value="Secre_tail"/>
</dbReference>
<dbReference type="InterPro" id="IPR008964">
    <property type="entry name" value="Invasin/intimin_cell_adhesion"/>
</dbReference>
<gene>
    <name evidence="2" type="ORF">GCM10023093_10130</name>
</gene>
<feature type="domain" description="BIG2" evidence="1">
    <location>
        <begin position="328"/>
        <end position="400"/>
    </location>
</feature>
<sequence>MTGTTSYCQGAAASANTLTYDQCTLGGGILNAGVNYTEQWYYNTTGGTSIPGSTAYGGPGGGTSPAGGSGTLNYTPSTATAGTYYYFCYVTWASTGACTPDYTSSAQTITISPSPSALTGTAAICAGQTTTLASTTPGGVWTSTVPGVATVAGGVVTGLTAGTTTISYTVGTCAATRVVTVNALPAITPATPVTICQGNNTTLTASVGGGAWTSSAPGIATVSGGGVVSGISGGTTNITYTVTATGCYATKAVTVDPVATTITGPDIVCLGTPVTYSSGVSGGTWSSSAPGVATVSSSGLVTGVSSGTTTITFTGCGFVTKTITVNPAPGPIAGTLTVCEGGATTTLSNTSTGGTWSSSAPGIATASVSGPGTGLVTGVADGTATITYTSALSCTATAVVTVDPAPDPIMGAIPICVGQSMTVTNAIGGGTWSSAVPAIATVTPAGLVIGMSAGITLISYTNACGTATVAATINALPAPIVGRDTVCVGGTTALANATIGGTWSSSAPPLADVLLSSGLVTGYVPGNVTITYTMPGGCYTTKAVQIEPAAPAITGTMQACPGTTTTLANAIGGGVWTSGSPSIATIHPGTGVVTGVSAGMGDITYTTPAGCPAYTSVLINPLPEPIMGADEIKCAADKDTLFSATPGGTWSSLTPAIATVNPATGVVTVLTGGTAIVRYTLPTGCSVNKTIAVNPAPAPGISYVAATNTFYTDTGYLTYQWYDSLQGLIPGATTYRTAALYYGYYYVKVTNSDDCAGFSIKHPYREFMGTTDPAMGKDRYRIFPNPATTTINIDAPVRVRALVASTEGKVLIAQGDAHEVDISRLAPGLYMVMLYDDAGTQRSVHKLIKQ</sequence>
<evidence type="ECO:0000313" key="3">
    <source>
        <dbReference type="Proteomes" id="UP001500067"/>
    </source>
</evidence>
<dbReference type="Proteomes" id="UP001500067">
    <property type="component" value="Unassembled WGS sequence"/>
</dbReference>
<dbReference type="NCBIfam" id="TIGR04183">
    <property type="entry name" value="Por_Secre_tail"/>
    <property type="match status" value="1"/>
</dbReference>
<protein>
    <recommendedName>
        <fullName evidence="1">BIG2 domain-containing protein</fullName>
    </recommendedName>
</protein>
<feature type="domain" description="BIG2" evidence="1">
    <location>
        <begin position="181"/>
        <end position="248"/>
    </location>
</feature>
<accession>A0ABP8N7X2</accession>